<dbReference type="AlphaFoldDB" id="A0AAT9FII3"/>
<evidence type="ECO:0000313" key="2">
    <source>
        <dbReference type="EMBL" id="BDS05757.1"/>
    </source>
</evidence>
<sequence>MIIFNLTNKKTIMTGPLTKARTFAKSCFLCTLLGGLPAAQADVIELLNDDVLTGTIQSLDKDGATISSDVSAAPLAVRASAIKRMTFPGEVQNTNSHSERIILANGDSLPCQVLSMDQNNLEISTWYAGKFTIPRKDIRSVRFGLSEERDIYTGNDAPSRWGTTEGLWSLSDGTYTSKGSGILARELKLPENVRFRFSLAWKDTPNFVFRFCAESDSANTKQDTYEFLFNSAGMQIRRYEGNQQYAPLANIELKPHEVSDRKINVDLRVNRSQGNVTLYLDGKKIDTWPDTFSTPKGNYIIFSNRASRGTGCILSDIRVTDWNDGTPARHQAELARSKSDILMDSEGQKISGQITAITADKADERTIQFDVKHSTKPLMVPDRRVSILYFAQPEEETKFPTATFTAHLSGFGTLQLDHPQLKDGKVSTRHAILGPCTLDPKAIASIAQSETATEKTEKSEK</sequence>
<feature type="signal peptide" evidence="1">
    <location>
        <begin position="1"/>
        <end position="41"/>
    </location>
</feature>
<accession>A0AAT9FII3</accession>
<keyword evidence="1" id="KW-0732">Signal</keyword>
<protein>
    <recommendedName>
        <fullName evidence="3">3-keto-disaccharide hydrolase domain-containing protein</fullName>
    </recommendedName>
</protein>
<organism evidence="2">
    <name type="scientific">Oceaniferula spumae</name>
    <dbReference type="NCBI Taxonomy" id="2979115"/>
    <lineage>
        <taxon>Bacteria</taxon>
        <taxon>Pseudomonadati</taxon>
        <taxon>Verrucomicrobiota</taxon>
        <taxon>Verrucomicrobiia</taxon>
        <taxon>Verrucomicrobiales</taxon>
        <taxon>Verrucomicrobiaceae</taxon>
        <taxon>Oceaniferula</taxon>
    </lineage>
</organism>
<feature type="chain" id="PRO_5043714618" description="3-keto-disaccharide hydrolase domain-containing protein" evidence="1">
    <location>
        <begin position="42"/>
        <end position="461"/>
    </location>
</feature>
<evidence type="ECO:0000256" key="1">
    <source>
        <dbReference type="SAM" id="SignalP"/>
    </source>
</evidence>
<reference evidence="2" key="1">
    <citation type="submission" date="2024-07" db="EMBL/GenBank/DDBJ databases">
        <title>Complete genome sequence of Verrucomicrobiaceae bacterium NT6N.</title>
        <authorList>
            <person name="Huang C."/>
            <person name="Takami H."/>
            <person name="Hamasaki K."/>
        </authorList>
    </citation>
    <scope>NUCLEOTIDE SEQUENCE</scope>
    <source>
        <strain evidence="2">NT6N</strain>
    </source>
</reference>
<gene>
    <name evidence="2" type="ORF">NT6N_07970</name>
</gene>
<dbReference type="EMBL" id="AP026866">
    <property type="protein sequence ID" value="BDS05757.1"/>
    <property type="molecule type" value="Genomic_DNA"/>
</dbReference>
<dbReference type="KEGG" id="osu:NT6N_07970"/>
<proteinExistence type="predicted"/>
<name>A0AAT9FII3_9BACT</name>
<evidence type="ECO:0008006" key="3">
    <source>
        <dbReference type="Google" id="ProtNLM"/>
    </source>
</evidence>
<dbReference type="Gene3D" id="2.60.120.560">
    <property type="entry name" value="Exo-inulinase, domain 1"/>
    <property type="match status" value="1"/>
</dbReference>